<protein>
    <recommendedName>
        <fullName evidence="2">protein-glutamate methylesterase</fullName>
        <ecNumber evidence="2">3.1.1.61</ecNumber>
    </recommendedName>
</protein>
<dbReference type="RefSeq" id="WP_268246862.1">
    <property type="nucleotide sequence ID" value="NZ_BNAW01000005.1"/>
</dbReference>
<name>A0ABQ3K884_9PSEU</name>
<dbReference type="InterPro" id="IPR000673">
    <property type="entry name" value="Sig_transdc_resp-reg_Me-estase"/>
</dbReference>
<evidence type="ECO:0000256" key="4">
    <source>
        <dbReference type="PROSITE-ProRule" id="PRU00050"/>
    </source>
</evidence>
<sequence>MFTCWFFRVSREPPAEAPTSSLAAVREAACRQDRTPGPHHRHRLPLITPGGTVIPTGYAAALEPDRTVTMIDGDPFRSGDLFLTSLAATLGPAAIAVVLTGMLDDGAQGVRAIKRRGGRVRVQDPKTARAPGMPSSAMPTGCVDLVLPLDRLAACLVDLTMAPGGADLLTVPMPPWAQLHPGTRTSA</sequence>
<dbReference type="EMBL" id="BNAW01000005">
    <property type="protein sequence ID" value="GHG03944.1"/>
    <property type="molecule type" value="Genomic_DNA"/>
</dbReference>
<feature type="domain" description="CheB-type methylesterase" evidence="5">
    <location>
        <begin position="78"/>
        <end position="157"/>
    </location>
</feature>
<evidence type="ECO:0000256" key="3">
    <source>
        <dbReference type="ARBA" id="ARBA00048267"/>
    </source>
</evidence>
<dbReference type="PANTHER" id="PTHR42872:SF6">
    <property type="entry name" value="PROTEIN-GLUTAMATE METHYLESTERASE_PROTEIN-GLUTAMINE GLUTAMINASE"/>
    <property type="match status" value="1"/>
</dbReference>
<dbReference type="EC" id="3.1.1.61" evidence="2"/>
<accession>A0ABQ3K884</accession>
<dbReference type="PANTHER" id="PTHR42872">
    <property type="entry name" value="PROTEIN-GLUTAMATE METHYLESTERASE/PROTEIN-GLUTAMINE GLUTAMINASE"/>
    <property type="match status" value="1"/>
</dbReference>
<gene>
    <name evidence="6" type="ORF">GCM10017567_19890</name>
</gene>
<evidence type="ECO:0000313" key="6">
    <source>
        <dbReference type="EMBL" id="GHG03944.1"/>
    </source>
</evidence>
<keyword evidence="7" id="KW-1185">Reference proteome</keyword>
<proteinExistence type="predicted"/>
<dbReference type="Pfam" id="PF01339">
    <property type="entry name" value="CheB_methylest"/>
    <property type="match status" value="1"/>
</dbReference>
<dbReference type="Gene3D" id="3.40.50.180">
    <property type="entry name" value="Methylesterase CheB, C-terminal domain"/>
    <property type="match status" value="1"/>
</dbReference>
<dbReference type="PROSITE" id="PS50122">
    <property type="entry name" value="CHEB"/>
    <property type="match status" value="1"/>
</dbReference>
<evidence type="ECO:0000256" key="2">
    <source>
        <dbReference type="ARBA" id="ARBA00039140"/>
    </source>
</evidence>
<evidence type="ECO:0000313" key="7">
    <source>
        <dbReference type="Proteomes" id="UP000649955"/>
    </source>
</evidence>
<comment type="caution">
    <text evidence="6">The sequence shown here is derived from an EMBL/GenBank/DDBJ whole genome shotgun (WGS) entry which is preliminary data.</text>
</comment>
<keyword evidence="1" id="KW-0378">Hydrolase</keyword>
<dbReference type="SUPFAM" id="SSF52738">
    <property type="entry name" value="Methylesterase CheB, C-terminal domain"/>
    <property type="match status" value="1"/>
</dbReference>
<dbReference type="InterPro" id="IPR035909">
    <property type="entry name" value="CheB_C"/>
</dbReference>
<organism evidence="6 7">
    <name type="scientific">Amycolatopsis bullii</name>
    <dbReference type="NCBI Taxonomy" id="941987"/>
    <lineage>
        <taxon>Bacteria</taxon>
        <taxon>Bacillati</taxon>
        <taxon>Actinomycetota</taxon>
        <taxon>Actinomycetes</taxon>
        <taxon>Pseudonocardiales</taxon>
        <taxon>Pseudonocardiaceae</taxon>
        <taxon>Amycolatopsis</taxon>
    </lineage>
</organism>
<evidence type="ECO:0000259" key="5">
    <source>
        <dbReference type="PROSITE" id="PS50122"/>
    </source>
</evidence>
<dbReference type="Proteomes" id="UP000649955">
    <property type="component" value="Unassembled WGS sequence"/>
</dbReference>
<comment type="caution">
    <text evidence="4">Lacks conserved residue(s) required for the propagation of feature annotation.</text>
</comment>
<evidence type="ECO:0000256" key="1">
    <source>
        <dbReference type="ARBA" id="ARBA00022801"/>
    </source>
</evidence>
<comment type="catalytic activity">
    <reaction evidence="3">
        <text>[protein]-L-glutamate 5-O-methyl ester + H2O = L-glutamyl-[protein] + methanol + H(+)</text>
        <dbReference type="Rhea" id="RHEA:23236"/>
        <dbReference type="Rhea" id="RHEA-COMP:10208"/>
        <dbReference type="Rhea" id="RHEA-COMP:10311"/>
        <dbReference type="ChEBI" id="CHEBI:15377"/>
        <dbReference type="ChEBI" id="CHEBI:15378"/>
        <dbReference type="ChEBI" id="CHEBI:17790"/>
        <dbReference type="ChEBI" id="CHEBI:29973"/>
        <dbReference type="ChEBI" id="CHEBI:82795"/>
        <dbReference type="EC" id="3.1.1.61"/>
    </reaction>
</comment>
<reference evidence="7" key="1">
    <citation type="journal article" date="2019" name="Int. J. Syst. Evol. Microbiol.">
        <title>The Global Catalogue of Microorganisms (GCM) 10K type strain sequencing project: providing services to taxonomists for standard genome sequencing and annotation.</title>
        <authorList>
            <consortium name="The Broad Institute Genomics Platform"/>
            <consortium name="The Broad Institute Genome Sequencing Center for Infectious Disease"/>
            <person name="Wu L."/>
            <person name="Ma J."/>
        </authorList>
    </citation>
    <scope>NUCLEOTIDE SEQUENCE [LARGE SCALE GENOMIC DNA]</scope>
    <source>
        <strain evidence="7">CGMCC 4.7680</strain>
    </source>
</reference>